<reference evidence="1" key="1">
    <citation type="submission" date="2022-07" db="EMBL/GenBank/DDBJ databases">
        <authorList>
            <person name="Trinca V."/>
            <person name="Uliana J.V.C."/>
            <person name="Torres T.T."/>
            <person name="Ward R.J."/>
            <person name="Monesi N."/>
        </authorList>
    </citation>
    <scope>NUCLEOTIDE SEQUENCE</scope>
    <source>
        <strain evidence="1">HSMRA1968</strain>
        <tissue evidence="1">Whole embryos</tissue>
    </source>
</reference>
<dbReference type="EMBL" id="WJQU01000004">
    <property type="protein sequence ID" value="KAJ6635321.1"/>
    <property type="molecule type" value="Genomic_DNA"/>
</dbReference>
<dbReference type="Proteomes" id="UP001151699">
    <property type="component" value="Chromosome C"/>
</dbReference>
<accession>A0A9Q0RWS2</accession>
<comment type="caution">
    <text evidence="1">The sequence shown here is derived from an EMBL/GenBank/DDBJ whole genome shotgun (WGS) entry which is preliminary data.</text>
</comment>
<evidence type="ECO:0000313" key="1">
    <source>
        <dbReference type="EMBL" id="KAJ6635321.1"/>
    </source>
</evidence>
<keyword evidence="2" id="KW-1185">Reference proteome</keyword>
<sequence length="59" mass="6667">GTYTGVLIHKIINNCSNKQVIEKVQMQTTRSPLNKFIGEALGDSFIIKINERAHNIQLK</sequence>
<evidence type="ECO:0000313" key="2">
    <source>
        <dbReference type="Proteomes" id="UP001151699"/>
    </source>
</evidence>
<name>A0A9Q0RWS2_9DIPT</name>
<proteinExistence type="predicted"/>
<protein>
    <submittedName>
        <fullName evidence="1">Uncharacterized protein</fullName>
    </submittedName>
</protein>
<feature type="non-terminal residue" evidence="1">
    <location>
        <position position="59"/>
    </location>
</feature>
<gene>
    <name evidence="1" type="ORF">Bhyg_13906</name>
</gene>
<dbReference type="AlphaFoldDB" id="A0A9Q0RWS2"/>
<organism evidence="1 2">
    <name type="scientific">Pseudolycoriella hygida</name>
    <dbReference type="NCBI Taxonomy" id="35572"/>
    <lineage>
        <taxon>Eukaryota</taxon>
        <taxon>Metazoa</taxon>
        <taxon>Ecdysozoa</taxon>
        <taxon>Arthropoda</taxon>
        <taxon>Hexapoda</taxon>
        <taxon>Insecta</taxon>
        <taxon>Pterygota</taxon>
        <taxon>Neoptera</taxon>
        <taxon>Endopterygota</taxon>
        <taxon>Diptera</taxon>
        <taxon>Nematocera</taxon>
        <taxon>Sciaroidea</taxon>
        <taxon>Sciaridae</taxon>
        <taxon>Pseudolycoriella</taxon>
    </lineage>
</organism>